<dbReference type="EMBL" id="CP030840">
    <property type="protein sequence ID" value="AXC11117.1"/>
    <property type="molecule type" value="Genomic_DNA"/>
</dbReference>
<evidence type="ECO:0000256" key="1">
    <source>
        <dbReference type="ARBA" id="ARBA00009091"/>
    </source>
</evidence>
<dbReference type="AlphaFoldDB" id="A0A2Z5FXA0"/>
<dbReference type="GO" id="GO:0050821">
    <property type="term" value="P:protein stabilization"/>
    <property type="evidence" value="ECO:0007669"/>
    <property type="project" value="TreeGrafter"/>
</dbReference>
<name>A0A2Z5FXA0_9BACT</name>
<keyword evidence="6" id="KW-1185">Reference proteome</keyword>
<dbReference type="GO" id="GO:0005829">
    <property type="term" value="C:cytosol"/>
    <property type="evidence" value="ECO:0007669"/>
    <property type="project" value="TreeGrafter"/>
</dbReference>
<reference evidence="5 6" key="1">
    <citation type="journal article" date="2018" name="Front. Microbiol.">
        <title>Hydrolytic Capabilities as a Key to Environmental Success: Chitinolytic and Cellulolytic Acidobacteria From Acidic Sub-arctic Soils and Boreal Peatlands.</title>
        <authorList>
            <person name="Belova S.E."/>
            <person name="Ravin N.V."/>
            <person name="Pankratov T.A."/>
            <person name="Rakitin A.L."/>
            <person name="Ivanova A.A."/>
            <person name="Beletsky A.V."/>
            <person name="Mardanov A.V."/>
            <person name="Sinninghe Damste J.S."/>
            <person name="Dedysh S.N."/>
        </authorList>
    </citation>
    <scope>NUCLEOTIDE SEQUENCE [LARGE SCALE GENOMIC DNA]</scope>
    <source>
        <strain evidence="5 6">SBC82</strain>
    </source>
</reference>
<dbReference type="Pfam" id="PF03938">
    <property type="entry name" value="OmpH"/>
    <property type="match status" value="1"/>
</dbReference>
<organism evidence="5 6">
    <name type="scientific">Acidisarcina polymorpha</name>
    <dbReference type="NCBI Taxonomy" id="2211140"/>
    <lineage>
        <taxon>Bacteria</taxon>
        <taxon>Pseudomonadati</taxon>
        <taxon>Acidobacteriota</taxon>
        <taxon>Terriglobia</taxon>
        <taxon>Terriglobales</taxon>
        <taxon>Acidobacteriaceae</taxon>
        <taxon>Acidisarcina</taxon>
    </lineage>
</organism>
<evidence type="ECO:0000256" key="2">
    <source>
        <dbReference type="ARBA" id="ARBA00022729"/>
    </source>
</evidence>
<feature type="chain" id="PRO_5016296476" evidence="4">
    <location>
        <begin position="22"/>
        <end position="226"/>
    </location>
</feature>
<dbReference type="Gene3D" id="3.30.910.20">
    <property type="entry name" value="Skp domain"/>
    <property type="match status" value="1"/>
</dbReference>
<dbReference type="InterPro" id="IPR005632">
    <property type="entry name" value="Chaperone_Skp"/>
</dbReference>
<dbReference type="KEGG" id="abas:ACPOL_1775"/>
<feature type="region of interest" description="Disordered" evidence="3">
    <location>
        <begin position="191"/>
        <end position="226"/>
    </location>
</feature>
<dbReference type="PANTHER" id="PTHR35089:SF1">
    <property type="entry name" value="CHAPERONE PROTEIN SKP"/>
    <property type="match status" value="1"/>
</dbReference>
<accession>A0A2Z5FXA0</accession>
<feature type="compositionally biased region" description="Low complexity" evidence="3">
    <location>
        <begin position="200"/>
        <end position="226"/>
    </location>
</feature>
<dbReference type="GO" id="GO:0051082">
    <property type="term" value="F:unfolded protein binding"/>
    <property type="evidence" value="ECO:0007669"/>
    <property type="project" value="InterPro"/>
</dbReference>
<protein>
    <submittedName>
        <fullName evidence="5">Outer membrane protein H</fullName>
    </submittedName>
</protein>
<evidence type="ECO:0000256" key="4">
    <source>
        <dbReference type="SAM" id="SignalP"/>
    </source>
</evidence>
<dbReference type="SMART" id="SM00935">
    <property type="entry name" value="OmpH"/>
    <property type="match status" value="1"/>
</dbReference>
<feature type="signal peptide" evidence="4">
    <location>
        <begin position="1"/>
        <end position="21"/>
    </location>
</feature>
<dbReference type="OrthoDB" id="121586at2"/>
<keyword evidence="2 4" id="KW-0732">Signal</keyword>
<dbReference type="Proteomes" id="UP000253606">
    <property type="component" value="Chromosome"/>
</dbReference>
<dbReference type="InterPro" id="IPR024930">
    <property type="entry name" value="Skp_dom_sf"/>
</dbReference>
<comment type="similarity">
    <text evidence="1">Belongs to the Skp family.</text>
</comment>
<dbReference type="RefSeq" id="WP_114206614.1">
    <property type="nucleotide sequence ID" value="NZ_CP030840.1"/>
</dbReference>
<dbReference type="SUPFAM" id="SSF111384">
    <property type="entry name" value="OmpH-like"/>
    <property type="match status" value="1"/>
</dbReference>
<evidence type="ECO:0000313" key="6">
    <source>
        <dbReference type="Proteomes" id="UP000253606"/>
    </source>
</evidence>
<gene>
    <name evidence="5" type="ORF">ACPOL_1775</name>
</gene>
<dbReference type="PANTHER" id="PTHR35089">
    <property type="entry name" value="CHAPERONE PROTEIN SKP"/>
    <property type="match status" value="1"/>
</dbReference>
<proteinExistence type="inferred from homology"/>
<evidence type="ECO:0000313" key="5">
    <source>
        <dbReference type="EMBL" id="AXC11117.1"/>
    </source>
</evidence>
<evidence type="ECO:0000256" key="3">
    <source>
        <dbReference type="SAM" id="MobiDB-lite"/>
    </source>
</evidence>
<sequence>MKRSLTFVCILASGFSVSALAQASAASPMPSAPVPASSAVPAAGPAKIAIIQFQQAVAATNEGQRDFAELRKKFEPKQTQLKALSDEIDGLKKQLQSPTATEATKATLTRQIDEKTKSLQRQGEDAQNDFQQETGETYQKLAEKVYQIVQTYAAQSGYTLVLDASAQQSPVLWANQGTDISQAVVEAYNQKSGVPAQANSTPTSTTPRSTAPARTPSTTKPATSPQ</sequence>